<keyword evidence="3 8" id="KW-0375">Hydrogen ion transport</keyword>
<sequence>MAESITIARPYAKALYEVATAQGSAAAESWLPAMQVCQDLGACKAAVKLINSRGFDYDAFKPLISALFEQAKINKYPEQLDDFFAVLANNQRLGVLPEVASQFIAEANRANNKVFAEIITAKPLSDEDSQLLRERLQAKYQQQVEVSVVIDESLIAGAMIRVGDTVIDGSVKGRLSKLSKAITKT</sequence>
<evidence type="ECO:0000256" key="7">
    <source>
        <dbReference type="ARBA" id="ARBA00023310"/>
    </source>
</evidence>
<dbReference type="GO" id="GO:0046933">
    <property type="term" value="F:proton-transporting ATP synthase activity, rotational mechanism"/>
    <property type="evidence" value="ECO:0007669"/>
    <property type="project" value="UniProtKB-UniRule"/>
</dbReference>
<comment type="function">
    <text evidence="8">This protein is part of the stalk that links CF(0) to CF(1). It either transmits conformational changes from CF(0) to CF(1) or is implicated in proton conduction.</text>
</comment>
<dbReference type="AlphaFoldDB" id="A0A6N7EYH7"/>
<evidence type="ECO:0000313" key="9">
    <source>
        <dbReference type="EMBL" id="MPV86610.1"/>
    </source>
</evidence>
<comment type="function">
    <text evidence="8">F(1)F(0) ATP synthase produces ATP from ADP in the presence of a proton or sodium gradient. F-type ATPases consist of two structural domains, F(1) containing the extramembraneous catalytic core and F(0) containing the membrane proton channel, linked together by a central stalk and a peripheral stalk. During catalysis, ATP synthesis in the catalytic domain of F(1) is coupled via a rotary mechanism of the central stalk subunits to proton translocation.</text>
</comment>
<dbReference type="Gene3D" id="1.10.520.20">
    <property type="entry name" value="N-terminal domain of the delta subunit of the F1F0-ATP synthase"/>
    <property type="match status" value="1"/>
</dbReference>
<dbReference type="InterPro" id="IPR000711">
    <property type="entry name" value="ATPase_OSCP/dsu"/>
</dbReference>
<keyword evidence="5 8" id="KW-0472">Membrane</keyword>
<evidence type="ECO:0000313" key="10">
    <source>
        <dbReference type="Proteomes" id="UP000471298"/>
    </source>
</evidence>
<comment type="similarity">
    <text evidence="8">Belongs to the ATPase delta chain family.</text>
</comment>
<dbReference type="EMBL" id="WHNW01000009">
    <property type="protein sequence ID" value="MPV86610.1"/>
    <property type="molecule type" value="Genomic_DNA"/>
</dbReference>
<gene>
    <name evidence="8" type="primary">atpH</name>
    <name evidence="9" type="ORF">GCU85_07715</name>
</gene>
<dbReference type="GO" id="GO:0045259">
    <property type="term" value="C:proton-transporting ATP synthase complex"/>
    <property type="evidence" value="ECO:0007669"/>
    <property type="project" value="UniProtKB-KW"/>
</dbReference>
<evidence type="ECO:0000256" key="2">
    <source>
        <dbReference type="ARBA" id="ARBA00022448"/>
    </source>
</evidence>
<dbReference type="InParanoid" id="A0A6N7EYH7"/>
<dbReference type="FunCoup" id="A0A6N7EYH7">
    <property type="interactions" value="340"/>
</dbReference>
<dbReference type="NCBIfam" id="NF004402">
    <property type="entry name" value="PRK05758.2-2"/>
    <property type="match status" value="1"/>
</dbReference>
<dbReference type="PANTHER" id="PTHR11910">
    <property type="entry name" value="ATP SYNTHASE DELTA CHAIN"/>
    <property type="match status" value="1"/>
</dbReference>
<comment type="subcellular location">
    <subcellularLocation>
        <location evidence="8">Cell membrane</location>
        <topology evidence="8">Peripheral membrane protein</topology>
    </subcellularLocation>
    <subcellularLocation>
        <location evidence="1">Membrane</location>
    </subcellularLocation>
</comment>
<dbReference type="PRINTS" id="PR00125">
    <property type="entry name" value="ATPASEDELTA"/>
</dbReference>
<dbReference type="NCBIfam" id="TIGR01145">
    <property type="entry name" value="ATP_synt_delta"/>
    <property type="match status" value="1"/>
</dbReference>
<name>A0A6N7EYH7_9GAMM</name>
<proteinExistence type="inferred from homology"/>
<keyword evidence="7 8" id="KW-0066">ATP synthesis</keyword>
<evidence type="ECO:0000256" key="5">
    <source>
        <dbReference type="ARBA" id="ARBA00023136"/>
    </source>
</evidence>
<evidence type="ECO:0000256" key="1">
    <source>
        <dbReference type="ARBA" id="ARBA00004370"/>
    </source>
</evidence>
<dbReference type="InterPro" id="IPR026015">
    <property type="entry name" value="ATP_synth_OSCP/delta_N_sf"/>
</dbReference>
<dbReference type="Proteomes" id="UP000471298">
    <property type="component" value="Unassembled WGS sequence"/>
</dbReference>
<reference evidence="9 10" key="1">
    <citation type="submission" date="2019-10" db="EMBL/GenBank/DDBJ databases">
        <title>Cardiobacteriales fam. a chemoheterotrophic member of the order Cardiobacteriales, and proposal of Cardiobacteriales fam. nov.</title>
        <authorList>
            <person name="Wang C."/>
        </authorList>
    </citation>
    <scope>NUCLEOTIDE SEQUENCE [LARGE SCALE GENOMIC DNA]</scope>
    <source>
        <strain evidence="9 10">ML27</strain>
    </source>
</reference>
<evidence type="ECO:0000256" key="8">
    <source>
        <dbReference type="HAMAP-Rule" id="MF_01416"/>
    </source>
</evidence>
<organism evidence="9 10">
    <name type="scientific">Ostreibacterium oceani</name>
    <dbReference type="NCBI Taxonomy" id="2654998"/>
    <lineage>
        <taxon>Bacteria</taxon>
        <taxon>Pseudomonadati</taxon>
        <taxon>Pseudomonadota</taxon>
        <taxon>Gammaproteobacteria</taxon>
        <taxon>Cardiobacteriales</taxon>
        <taxon>Ostreibacteriaceae</taxon>
        <taxon>Ostreibacterium</taxon>
    </lineage>
</organism>
<keyword evidence="8" id="KW-1003">Cell membrane</keyword>
<comment type="caution">
    <text evidence="9">The sequence shown here is derived from an EMBL/GenBank/DDBJ whole genome shotgun (WGS) entry which is preliminary data.</text>
</comment>
<dbReference type="PROSITE" id="PS00389">
    <property type="entry name" value="ATPASE_DELTA"/>
    <property type="match status" value="1"/>
</dbReference>
<keyword evidence="6 8" id="KW-0139">CF(1)</keyword>
<dbReference type="RefSeq" id="WP_152810607.1">
    <property type="nucleotide sequence ID" value="NZ_WHNW01000009.1"/>
</dbReference>
<accession>A0A6N7EYH7</accession>
<keyword evidence="4 8" id="KW-0406">Ion transport</keyword>
<evidence type="ECO:0000256" key="3">
    <source>
        <dbReference type="ARBA" id="ARBA00022781"/>
    </source>
</evidence>
<dbReference type="SUPFAM" id="SSF47928">
    <property type="entry name" value="N-terminal domain of the delta subunit of the F1F0-ATP synthase"/>
    <property type="match status" value="1"/>
</dbReference>
<keyword evidence="10" id="KW-1185">Reference proteome</keyword>
<protein>
    <recommendedName>
        <fullName evidence="8">ATP synthase subunit delta</fullName>
    </recommendedName>
    <alternativeName>
        <fullName evidence="8">ATP synthase F(1) sector subunit delta</fullName>
    </alternativeName>
    <alternativeName>
        <fullName evidence="8">F-type ATPase subunit delta</fullName>
        <shortName evidence="8">F-ATPase subunit delta</shortName>
    </alternativeName>
</protein>
<dbReference type="HAMAP" id="MF_01416">
    <property type="entry name" value="ATP_synth_delta_bact"/>
    <property type="match status" value="1"/>
</dbReference>
<evidence type="ECO:0000256" key="6">
    <source>
        <dbReference type="ARBA" id="ARBA00023196"/>
    </source>
</evidence>
<dbReference type="GO" id="GO:0005886">
    <property type="term" value="C:plasma membrane"/>
    <property type="evidence" value="ECO:0007669"/>
    <property type="project" value="UniProtKB-SubCell"/>
</dbReference>
<evidence type="ECO:0000256" key="4">
    <source>
        <dbReference type="ARBA" id="ARBA00023065"/>
    </source>
</evidence>
<keyword evidence="2 8" id="KW-0813">Transport</keyword>
<dbReference type="Pfam" id="PF00213">
    <property type="entry name" value="OSCP"/>
    <property type="match status" value="1"/>
</dbReference>
<dbReference type="InterPro" id="IPR020781">
    <property type="entry name" value="ATPase_OSCP/d_CS"/>
</dbReference>